<dbReference type="Pfam" id="PF07738">
    <property type="entry name" value="Sad1_UNC"/>
    <property type="match status" value="1"/>
</dbReference>
<dbReference type="InterPro" id="IPR012919">
    <property type="entry name" value="SUN_dom"/>
</dbReference>
<keyword evidence="4 6" id="KW-0472">Membrane</keyword>
<evidence type="ECO:0000256" key="4">
    <source>
        <dbReference type="ARBA" id="ARBA00023136"/>
    </source>
</evidence>
<name>A0AAD8H698_9APIA</name>
<evidence type="ECO:0000313" key="8">
    <source>
        <dbReference type="EMBL" id="KAK1360357.1"/>
    </source>
</evidence>
<evidence type="ECO:0000256" key="1">
    <source>
        <dbReference type="ARBA" id="ARBA00004370"/>
    </source>
</evidence>
<keyword evidence="9" id="KW-1185">Reference proteome</keyword>
<dbReference type="InterPro" id="IPR045119">
    <property type="entry name" value="SUN1-5"/>
</dbReference>
<evidence type="ECO:0000256" key="5">
    <source>
        <dbReference type="SAM" id="MobiDB-lite"/>
    </source>
</evidence>
<dbReference type="PANTHER" id="PTHR12911">
    <property type="entry name" value="SAD1/UNC-84-LIKE PROTEIN-RELATED"/>
    <property type="match status" value="1"/>
</dbReference>
<evidence type="ECO:0000313" key="9">
    <source>
        <dbReference type="Proteomes" id="UP001237642"/>
    </source>
</evidence>
<keyword evidence="3 6" id="KW-1133">Transmembrane helix</keyword>
<feature type="compositionally biased region" description="Polar residues" evidence="5">
    <location>
        <begin position="37"/>
        <end position="46"/>
    </location>
</feature>
<evidence type="ECO:0000259" key="7">
    <source>
        <dbReference type="PROSITE" id="PS51469"/>
    </source>
</evidence>
<keyword evidence="2 6" id="KW-0812">Transmembrane</keyword>
<feature type="region of interest" description="Disordered" evidence="5">
    <location>
        <begin position="23"/>
        <end position="50"/>
    </location>
</feature>
<comment type="subcellular location">
    <subcellularLocation>
        <location evidence="1">Membrane</location>
    </subcellularLocation>
</comment>
<accession>A0AAD8H698</accession>
<organism evidence="8 9">
    <name type="scientific">Heracleum sosnowskyi</name>
    <dbReference type="NCBI Taxonomy" id="360622"/>
    <lineage>
        <taxon>Eukaryota</taxon>
        <taxon>Viridiplantae</taxon>
        <taxon>Streptophyta</taxon>
        <taxon>Embryophyta</taxon>
        <taxon>Tracheophyta</taxon>
        <taxon>Spermatophyta</taxon>
        <taxon>Magnoliopsida</taxon>
        <taxon>eudicotyledons</taxon>
        <taxon>Gunneridae</taxon>
        <taxon>Pentapetalae</taxon>
        <taxon>asterids</taxon>
        <taxon>campanulids</taxon>
        <taxon>Apiales</taxon>
        <taxon>Apiaceae</taxon>
        <taxon>Apioideae</taxon>
        <taxon>apioid superclade</taxon>
        <taxon>Tordylieae</taxon>
        <taxon>Tordyliinae</taxon>
        <taxon>Heracleum</taxon>
    </lineage>
</organism>
<evidence type="ECO:0000256" key="2">
    <source>
        <dbReference type="ARBA" id="ARBA00022692"/>
    </source>
</evidence>
<sequence>MHLQSQYLQFLKNPKPYHITTASCNSTTSSSPMAEVTKSSNQSIGATTKPYRSRRKGDAIVYKALFQYIASIVSLLALTYYMNNAKVGQHVLDEARAVAKEIVREEMEKHAADGLGKVDYALAATGGSVTKHSEASIVGAGSFWFSRIGRNGVHVDAVKMLRPSFGEPGDCFDLNGTSGFVEIRLGKAIVPEAVTLEHVAKSVANDRSSAPKDCKVSGWFSGQETEIEDDTEEIFSLGEFTYDLEKSNAQTFDVSPASGLVDMIRLEFTSNHGKASHTSIYRFRVHGQEPGSFVPVAVMS</sequence>
<dbReference type="AlphaFoldDB" id="A0AAD8H698"/>
<dbReference type="EMBL" id="JAUIZM010000010">
    <property type="protein sequence ID" value="KAK1360357.1"/>
    <property type="molecule type" value="Genomic_DNA"/>
</dbReference>
<dbReference type="GO" id="GO:0016020">
    <property type="term" value="C:membrane"/>
    <property type="evidence" value="ECO:0007669"/>
    <property type="project" value="UniProtKB-SubCell"/>
</dbReference>
<comment type="caution">
    <text evidence="8">The sequence shown here is derived from an EMBL/GenBank/DDBJ whole genome shotgun (WGS) entry which is preliminary data.</text>
</comment>
<reference evidence="8" key="2">
    <citation type="submission" date="2023-05" db="EMBL/GenBank/DDBJ databases">
        <authorList>
            <person name="Schelkunov M.I."/>
        </authorList>
    </citation>
    <scope>NUCLEOTIDE SEQUENCE</scope>
    <source>
        <strain evidence="8">Hsosn_3</strain>
        <tissue evidence="8">Leaf</tissue>
    </source>
</reference>
<dbReference type="GO" id="GO:0005635">
    <property type="term" value="C:nuclear envelope"/>
    <property type="evidence" value="ECO:0007669"/>
    <property type="project" value="TreeGrafter"/>
</dbReference>
<gene>
    <name evidence="8" type="ORF">POM88_044831</name>
</gene>
<dbReference type="GO" id="GO:0043495">
    <property type="term" value="F:protein-membrane adaptor activity"/>
    <property type="evidence" value="ECO:0007669"/>
    <property type="project" value="TreeGrafter"/>
</dbReference>
<dbReference type="PANTHER" id="PTHR12911:SF8">
    <property type="entry name" value="KLAROID PROTEIN-RELATED"/>
    <property type="match status" value="1"/>
</dbReference>
<reference evidence="8" key="1">
    <citation type="submission" date="2023-02" db="EMBL/GenBank/DDBJ databases">
        <title>Genome of toxic invasive species Heracleum sosnowskyi carries increased number of genes despite the absence of recent whole-genome duplications.</title>
        <authorList>
            <person name="Schelkunov M."/>
            <person name="Shtratnikova V."/>
            <person name="Makarenko M."/>
            <person name="Klepikova A."/>
            <person name="Omelchenko D."/>
            <person name="Novikova G."/>
            <person name="Obukhova E."/>
            <person name="Bogdanov V."/>
            <person name="Penin A."/>
            <person name="Logacheva M."/>
        </authorList>
    </citation>
    <scope>NUCLEOTIDE SEQUENCE</scope>
    <source>
        <strain evidence="8">Hsosn_3</strain>
        <tissue evidence="8">Leaf</tissue>
    </source>
</reference>
<feature type="transmembrane region" description="Helical" evidence="6">
    <location>
        <begin position="60"/>
        <end position="82"/>
    </location>
</feature>
<evidence type="ECO:0000256" key="6">
    <source>
        <dbReference type="SAM" id="Phobius"/>
    </source>
</evidence>
<dbReference type="Proteomes" id="UP001237642">
    <property type="component" value="Unassembled WGS sequence"/>
</dbReference>
<evidence type="ECO:0000256" key="3">
    <source>
        <dbReference type="ARBA" id="ARBA00022989"/>
    </source>
</evidence>
<dbReference type="PROSITE" id="PS51469">
    <property type="entry name" value="SUN"/>
    <property type="match status" value="1"/>
</dbReference>
<proteinExistence type="predicted"/>
<dbReference type="Gene3D" id="2.60.120.260">
    <property type="entry name" value="Galactose-binding domain-like"/>
    <property type="match status" value="1"/>
</dbReference>
<protein>
    <submittedName>
        <fullName evidence="8">SUN domain-containing protein</fullName>
    </submittedName>
</protein>
<feature type="domain" description="SUN" evidence="7">
    <location>
        <begin position="115"/>
        <end position="290"/>
    </location>
</feature>